<protein>
    <recommendedName>
        <fullName evidence="4">Asp23/Gls24 family envelope stress response protein</fullName>
    </recommendedName>
</protein>
<feature type="compositionally biased region" description="Gly residues" evidence="1">
    <location>
        <begin position="1"/>
        <end position="11"/>
    </location>
</feature>
<gene>
    <name evidence="2" type="ORF">BJ983_002206</name>
</gene>
<comment type="caution">
    <text evidence="2">The sequence shown here is derived from an EMBL/GenBank/DDBJ whole genome shotgun (WGS) entry which is preliminary data.</text>
</comment>
<evidence type="ECO:0000313" key="3">
    <source>
        <dbReference type="Proteomes" id="UP000535890"/>
    </source>
</evidence>
<dbReference type="EMBL" id="JACCBN010000001">
    <property type="protein sequence ID" value="NYD36104.1"/>
    <property type="molecule type" value="Genomic_DNA"/>
</dbReference>
<reference evidence="2 3" key="1">
    <citation type="submission" date="2020-07" db="EMBL/GenBank/DDBJ databases">
        <title>Sequencing the genomes of 1000 actinobacteria strains.</title>
        <authorList>
            <person name="Klenk H.-P."/>
        </authorList>
    </citation>
    <scope>NUCLEOTIDE SEQUENCE [LARGE SCALE GENOMIC DNA]</scope>
    <source>
        <strain evidence="2 3">DSM 45772</strain>
    </source>
</reference>
<keyword evidence="3" id="KW-1185">Reference proteome</keyword>
<dbReference type="AlphaFoldDB" id="A0A7Y9DVD1"/>
<dbReference type="RefSeq" id="WP_179793835.1">
    <property type="nucleotide sequence ID" value="NZ_BAABHP010000007.1"/>
</dbReference>
<organism evidence="2 3">
    <name type="scientific">Actinomycetospora corticicola</name>
    <dbReference type="NCBI Taxonomy" id="663602"/>
    <lineage>
        <taxon>Bacteria</taxon>
        <taxon>Bacillati</taxon>
        <taxon>Actinomycetota</taxon>
        <taxon>Actinomycetes</taxon>
        <taxon>Pseudonocardiales</taxon>
        <taxon>Pseudonocardiaceae</taxon>
        <taxon>Actinomycetospora</taxon>
    </lineage>
</organism>
<feature type="compositionally biased region" description="Low complexity" evidence="1">
    <location>
        <begin position="12"/>
        <end position="28"/>
    </location>
</feature>
<evidence type="ECO:0000256" key="1">
    <source>
        <dbReference type="SAM" id="MobiDB-lite"/>
    </source>
</evidence>
<evidence type="ECO:0000313" key="2">
    <source>
        <dbReference type="EMBL" id="NYD36104.1"/>
    </source>
</evidence>
<evidence type="ECO:0008006" key="4">
    <source>
        <dbReference type="Google" id="ProtNLM"/>
    </source>
</evidence>
<accession>A0A7Y9DVD1</accession>
<feature type="region of interest" description="Disordered" evidence="1">
    <location>
        <begin position="1"/>
        <end position="31"/>
    </location>
</feature>
<name>A0A7Y9DVD1_9PSEU</name>
<proteinExistence type="predicted"/>
<dbReference type="Proteomes" id="UP000535890">
    <property type="component" value="Unassembled WGS sequence"/>
</dbReference>
<sequence length="148" mass="14295">MTGPAGRGPAVGSGAVPPAGPPSGTAAGIRAVSPGSADAPGLGTLSERVAGALLAHPDVVRLSGGTFGAIATYLPGRRLLGVALGDGDEPTRVSVVLRLGARVRPTAEALRALVAAETGARRVDVVVTDLADPTDPVGSAATAGHATP</sequence>